<proteinExistence type="predicted"/>
<evidence type="ECO:0000256" key="7">
    <source>
        <dbReference type="ARBA" id="ARBA00023180"/>
    </source>
</evidence>
<keyword evidence="2" id="KW-0336">GPI-anchor</keyword>
<evidence type="ECO:0000256" key="1">
    <source>
        <dbReference type="ARBA" id="ARBA00004589"/>
    </source>
</evidence>
<keyword evidence="5" id="KW-1133">Transmembrane helix</keyword>
<organism evidence="9">
    <name type="scientific">Timema monikensis</name>
    <dbReference type="NCBI Taxonomy" id="170555"/>
    <lineage>
        <taxon>Eukaryota</taxon>
        <taxon>Metazoa</taxon>
        <taxon>Ecdysozoa</taxon>
        <taxon>Arthropoda</taxon>
        <taxon>Hexapoda</taxon>
        <taxon>Insecta</taxon>
        <taxon>Pterygota</taxon>
        <taxon>Neoptera</taxon>
        <taxon>Polyneoptera</taxon>
        <taxon>Phasmatodea</taxon>
        <taxon>Timematodea</taxon>
        <taxon>Timematoidea</taxon>
        <taxon>Timematidae</taxon>
        <taxon>Timema</taxon>
    </lineage>
</organism>
<dbReference type="AlphaFoldDB" id="A0A7R9EJN2"/>
<dbReference type="PANTHER" id="PTHR33562">
    <property type="entry name" value="ATILLA, ISOFORM B-RELATED-RELATED"/>
    <property type="match status" value="1"/>
</dbReference>
<keyword evidence="3" id="KW-0812">Transmembrane</keyword>
<keyword evidence="8" id="KW-0449">Lipoprotein</keyword>
<evidence type="ECO:0000256" key="5">
    <source>
        <dbReference type="ARBA" id="ARBA00022989"/>
    </source>
</evidence>
<gene>
    <name evidence="9" type="ORF">TMSB3V08_LOCUS10850</name>
</gene>
<evidence type="ECO:0000256" key="6">
    <source>
        <dbReference type="ARBA" id="ARBA00023136"/>
    </source>
</evidence>
<dbReference type="EMBL" id="OB797250">
    <property type="protein sequence ID" value="CAD7434196.1"/>
    <property type="molecule type" value="Genomic_DNA"/>
</dbReference>
<reference evidence="9" key="1">
    <citation type="submission" date="2020-11" db="EMBL/GenBank/DDBJ databases">
        <authorList>
            <person name="Tran Van P."/>
        </authorList>
    </citation>
    <scope>NUCLEOTIDE SEQUENCE</scope>
</reference>
<dbReference type="GO" id="GO:0032222">
    <property type="term" value="P:regulation of synaptic transmission, cholinergic"/>
    <property type="evidence" value="ECO:0007669"/>
    <property type="project" value="InterPro"/>
</dbReference>
<evidence type="ECO:0000256" key="3">
    <source>
        <dbReference type="ARBA" id="ARBA00022692"/>
    </source>
</evidence>
<sequence>MFSKGVEGLWATENVVELGDVTCAQTSLNPIPSKQSAVESRVGRSRREIFAPPCYSFNTGPAQWNGSSIKCWVCRSDSDPKCSDPFDNSTVPITDCKQEPDLYHYPNVRPTMCRKIRQKVNGQWRYFRSCAYLGEPGIEGDERFCLMRTGTYNIFMEYCTCNSKDGCNSALAGTVPANIWYLVSACLLVWRIPFVVSVLW</sequence>
<name>A0A7R9EJN2_9NEOP</name>
<dbReference type="Pfam" id="PF17064">
    <property type="entry name" value="QVR"/>
    <property type="match status" value="1"/>
</dbReference>
<dbReference type="InterPro" id="IPR031424">
    <property type="entry name" value="QVR-like"/>
</dbReference>
<keyword evidence="4" id="KW-0732">Signal</keyword>
<comment type="subcellular location">
    <subcellularLocation>
        <location evidence="1">Membrane</location>
        <topology evidence="1">Lipid-anchor</topology>
        <topology evidence="1">GPI-anchor</topology>
    </subcellularLocation>
</comment>
<dbReference type="CDD" id="cd23592">
    <property type="entry name" value="TFP_LU_ECD_Crok"/>
    <property type="match status" value="1"/>
</dbReference>
<keyword evidence="6" id="KW-0472">Membrane</keyword>
<accession>A0A7R9EJN2</accession>
<evidence type="ECO:0000256" key="4">
    <source>
        <dbReference type="ARBA" id="ARBA00022729"/>
    </source>
</evidence>
<evidence type="ECO:0000256" key="8">
    <source>
        <dbReference type="ARBA" id="ARBA00023288"/>
    </source>
</evidence>
<dbReference type="InterPro" id="IPR050975">
    <property type="entry name" value="Sleep_regulator"/>
</dbReference>
<evidence type="ECO:0000256" key="2">
    <source>
        <dbReference type="ARBA" id="ARBA00022622"/>
    </source>
</evidence>
<dbReference type="GO" id="GO:0098552">
    <property type="term" value="C:side of membrane"/>
    <property type="evidence" value="ECO:0007669"/>
    <property type="project" value="UniProtKB-KW"/>
</dbReference>
<dbReference type="PANTHER" id="PTHR33562:SF2">
    <property type="entry name" value="PROTEIN QUIVER"/>
    <property type="match status" value="1"/>
</dbReference>
<protein>
    <recommendedName>
        <fullName evidence="10">Protein sleepless</fullName>
    </recommendedName>
</protein>
<keyword evidence="7" id="KW-0325">Glycoprotein</keyword>
<dbReference type="GO" id="GO:0030431">
    <property type="term" value="P:sleep"/>
    <property type="evidence" value="ECO:0007669"/>
    <property type="project" value="InterPro"/>
</dbReference>
<evidence type="ECO:0008006" key="10">
    <source>
        <dbReference type="Google" id="ProtNLM"/>
    </source>
</evidence>
<evidence type="ECO:0000313" key="9">
    <source>
        <dbReference type="EMBL" id="CAD7434196.1"/>
    </source>
</evidence>